<reference evidence="1 2" key="1">
    <citation type="journal article" date="2022" name="Viruses">
        <title>Two Novel Lytic Bacteriophages Infecting Enterococcus spp. Are Promising Candidates for Targeted Antibacterial Therapy.</title>
        <authorList>
            <person name="Tkachev P.V."/>
            <person name="Pchelin I.M."/>
            <person name="Azarov D.V."/>
            <person name="Gorshkov A.N."/>
            <person name="Shamova O.V."/>
            <person name="Dmitriev A.V."/>
            <person name="Goncharov A.E."/>
        </authorList>
    </citation>
    <scope>NUCLEOTIDE SEQUENCE [LARGE SCALE GENOMIC DNA]</scope>
</reference>
<dbReference type="Proteomes" id="UP000828190">
    <property type="component" value="Segment"/>
</dbReference>
<keyword evidence="2" id="KW-1185">Reference proteome</keyword>
<organism evidence="1 2">
    <name type="scientific">Enterococcus phage GVEsP-1</name>
    <dbReference type="NCBI Taxonomy" id="2859564"/>
    <lineage>
        <taxon>Viruses</taxon>
        <taxon>Duplodnaviria</taxon>
        <taxon>Heunggongvirae</taxon>
        <taxon>Uroviricota</taxon>
        <taxon>Caudoviricetes</taxon>
        <taxon>Herelleviridae</taxon>
        <taxon>Brockvirinae</taxon>
        <taxon>Schiekvirus</taxon>
        <taxon>Schiekvirus Gvesp1</taxon>
        <taxon>Schiekvirus EfV12</taxon>
    </lineage>
</organism>
<sequence length="80" mass="9201">MIGVEISTNRYYALYSDDGVISSVKVTYEEDRRSLDEEDTVVEITIQDRSDDMSIILDTASFIKLMRELKYIEGAINDKN</sequence>
<proteinExistence type="predicted"/>
<accession>A0ABX8WT96</accession>
<protein>
    <submittedName>
        <fullName evidence="1">Uncharacterized protein</fullName>
    </submittedName>
</protein>
<dbReference type="EMBL" id="MZ333462">
    <property type="protein sequence ID" value="QYS24486.1"/>
    <property type="molecule type" value="Genomic_DNA"/>
</dbReference>
<name>A0ABX8WT96_9CAUD</name>
<evidence type="ECO:0000313" key="1">
    <source>
        <dbReference type="EMBL" id="QYS24486.1"/>
    </source>
</evidence>
<evidence type="ECO:0000313" key="2">
    <source>
        <dbReference type="Proteomes" id="UP000828190"/>
    </source>
</evidence>